<sequence length="193" mass="21735">MSDVETTPGKSNAWTDEAKLHFLMRIICQLRVDGATVNWSKISMEGRTTKSLQNQWFKMNKEINELAAENASGQKTPTQLKSTPRKPHVKKEYKKADDASVTPDAEGDNDDKIEVKTEIKAQEASNEQVEFQTPKKQRGSSTPKKRDGSARANSAKKRKLTEAKMENSDEEGHVETEKVKGTGTERQQEVRED</sequence>
<evidence type="ECO:0000313" key="2">
    <source>
        <dbReference type="EMBL" id="PHH65328.1"/>
    </source>
</evidence>
<feature type="compositionally biased region" description="Basic and acidic residues" evidence="1">
    <location>
        <begin position="160"/>
        <end position="180"/>
    </location>
</feature>
<evidence type="ECO:0000256" key="1">
    <source>
        <dbReference type="SAM" id="MobiDB-lite"/>
    </source>
</evidence>
<dbReference type="OrthoDB" id="4848529at2759"/>
<accession>A0A2C5XK00</accession>
<gene>
    <name evidence="2" type="ORF">CDD81_2740</name>
</gene>
<feature type="region of interest" description="Disordered" evidence="1">
    <location>
        <begin position="68"/>
        <end position="193"/>
    </location>
</feature>
<dbReference type="AlphaFoldDB" id="A0A2C5XK00"/>
<feature type="compositionally biased region" description="Polar residues" evidence="1">
    <location>
        <begin position="71"/>
        <end position="82"/>
    </location>
</feature>
<evidence type="ECO:0008006" key="4">
    <source>
        <dbReference type="Google" id="ProtNLM"/>
    </source>
</evidence>
<dbReference type="Proteomes" id="UP000226192">
    <property type="component" value="Unassembled WGS sequence"/>
</dbReference>
<feature type="compositionally biased region" description="Basic and acidic residues" evidence="1">
    <location>
        <begin position="110"/>
        <end position="121"/>
    </location>
</feature>
<protein>
    <recommendedName>
        <fullName evidence="4">Myb-like domain-containing protein</fullName>
    </recommendedName>
</protein>
<dbReference type="EMBL" id="NJET01000019">
    <property type="protein sequence ID" value="PHH65328.1"/>
    <property type="molecule type" value="Genomic_DNA"/>
</dbReference>
<comment type="caution">
    <text evidence="2">The sequence shown here is derived from an EMBL/GenBank/DDBJ whole genome shotgun (WGS) entry which is preliminary data.</text>
</comment>
<feature type="compositionally biased region" description="Basic residues" evidence="1">
    <location>
        <begin position="83"/>
        <end position="93"/>
    </location>
</feature>
<reference evidence="2 3" key="1">
    <citation type="submission" date="2017-06" db="EMBL/GenBank/DDBJ databases">
        <title>Ant-infecting Ophiocordyceps genomes reveal a high diversity of potential behavioral manipulation genes and a possible major role for enterotoxins.</title>
        <authorList>
            <person name="De Bekker C."/>
            <person name="Evans H.C."/>
            <person name="Brachmann A."/>
            <person name="Hughes D.P."/>
        </authorList>
    </citation>
    <scope>NUCLEOTIDE SEQUENCE [LARGE SCALE GENOMIC DNA]</scope>
    <source>
        <strain evidence="2 3">Map64</strain>
    </source>
</reference>
<proteinExistence type="predicted"/>
<organism evidence="2 3">
    <name type="scientific">Ophiocordyceps australis</name>
    <dbReference type="NCBI Taxonomy" id="1399860"/>
    <lineage>
        <taxon>Eukaryota</taxon>
        <taxon>Fungi</taxon>
        <taxon>Dikarya</taxon>
        <taxon>Ascomycota</taxon>
        <taxon>Pezizomycotina</taxon>
        <taxon>Sordariomycetes</taxon>
        <taxon>Hypocreomycetidae</taxon>
        <taxon>Hypocreales</taxon>
        <taxon>Ophiocordycipitaceae</taxon>
        <taxon>Ophiocordyceps</taxon>
    </lineage>
</organism>
<name>A0A2C5XK00_9HYPO</name>
<keyword evidence="3" id="KW-1185">Reference proteome</keyword>
<evidence type="ECO:0000313" key="3">
    <source>
        <dbReference type="Proteomes" id="UP000226192"/>
    </source>
</evidence>